<proteinExistence type="predicted"/>
<reference evidence="1 2" key="1">
    <citation type="submission" date="2019-02" db="EMBL/GenBank/DDBJ databases">
        <title>Deep-cultivation of Planctomycetes and their phenomic and genomic characterization uncovers novel biology.</title>
        <authorList>
            <person name="Wiegand S."/>
            <person name="Jogler M."/>
            <person name="Boedeker C."/>
            <person name="Pinto D."/>
            <person name="Vollmers J."/>
            <person name="Rivas-Marin E."/>
            <person name="Kohn T."/>
            <person name="Peeters S.H."/>
            <person name="Heuer A."/>
            <person name="Rast P."/>
            <person name="Oberbeckmann S."/>
            <person name="Bunk B."/>
            <person name="Jeske O."/>
            <person name="Meyerdierks A."/>
            <person name="Storesund J.E."/>
            <person name="Kallscheuer N."/>
            <person name="Luecker S."/>
            <person name="Lage O.M."/>
            <person name="Pohl T."/>
            <person name="Merkel B.J."/>
            <person name="Hornburger P."/>
            <person name="Mueller R.-W."/>
            <person name="Bruemmer F."/>
            <person name="Labrenz M."/>
            <person name="Spormann A.M."/>
            <person name="Op den Camp H."/>
            <person name="Overmann J."/>
            <person name="Amann R."/>
            <person name="Jetten M.S.M."/>
            <person name="Mascher T."/>
            <person name="Medema M.H."/>
            <person name="Devos D.P."/>
            <person name="Kaster A.-K."/>
            <person name="Ovreas L."/>
            <person name="Rohde M."/>
            <person name="Galperin M.Y."/>
            <person name="Jogler C."/>
        </authorList>
    </citation>
    <scope>NUCLEOTIDE SEQUENCE [LARGE SCALE GENOMIC DNA]</scope>
    <source>
        <strain evidence="1 2">Pla133</strain>
    </source>
</reference>
<keyword evidence="2" id="KW-1185">Reference proteome</keyword>
<dbReference type="Proteomes" id="UP000316921">
    <property type="component" value="Chromosome"/>
</dbReference>
<evidence type="ECO:0008006" key="3">
    <source>
        <dbReference type="Google" id="ProtNLM"/>
    </source>
</evidence>
<evidence type="ECO:0000313" key="1">
    <source>
        <dbReference type="EMBL" id="QDU69729.1"/>
    </source>
</evidence>
<accession>A0A518BRY1</accession>
<evidence type="ECO:0000313" key="2">
    <source>
        <dbReference type="Proteomes" id="UP000316921"/>
    </source>
</evidence>
<dbReference type="AlphaFoldDB" id="A0A518BRY1"/>
<organism evidence="1 2">
    <name type="scientific">Engelhardtia mirabilis</name>
    <dbReference type="NCBI Taxonomy" id="2528011"/>
    <lineage>
        <taxon>Bacteria</taxon>
        <taxon>Pseudomonadati</taxon>
        <taxon>Planctomycetota</taxon>
        <taxon>Planctomycetia</taxon>
        <taxon>Planctomycetia incertae sedis</taxon>
        <taxon>Engelhardtia</taxon>
    </lineage>
</organism>
<dbReference type="RefSeq" id="WP_145069897.1">
    <property type="nucleotide sequence ID" value="NZ_CP036287.1"/>
</dbReference>
<dbReference type="EMBL" id="CP036287">
    <property type="protein sequence ID" value="QDU69729.1"/>
    <property type="molecule type" value="Genomic_DNA"/>
</dbReference>
<name>A0A518BRY1_9BACT</name>
<protein>
    <recommendedName>
        <fullName evidence="3">Alpha/beta hydrolase family protein</fullName>
    </recommendedName>
</protein>
<gene>
    <name evidence="1" type="ORF">Pla133_48510</name>
</gene>
<sequence>MLTTIFCLAALAQTTPPQPVHFNWGSDVNEEAWLWEAPGASHLVWYLPGGSWKQGPGGFAPAAMPSILEPLLQAGISVGLSGYDTDDAFPLPELALGGLVTYSRGVLGYGDVTLLGRSAGTHMALFNGLVPSGPDAADRVCAISTPAAFLPAFAPFPSSPVLDHFWAGAQALPQVPTQVQVNASSAYWPLVFPPKPSTRFAIVGMPKALEAPLLPLPLGVLSFGADAHSTWSSQMQAYTMELAGWDVTFLDSWGGGMPLDPVVRAQTWLLSELAPQQP</sequence>
<dbReference type="KEGG" id="pbap:Pla133_48510"/>